<keyword evidence="2" id="KW-0238">DNA-binding</keyword>
<evidence type="ECO:0000256" key="2">
    <source>
        <dbReference type="ARBA" id="ARBA00023125"/>
    </source>
</evidence>
<dbReference type="PROSITE" id="PS51898">
    <property type="entry name" value="TYR_RECOMBINASE"/>
    <property type="match status" value="1"/>
</dbReference>
<evidence type="ECO:0000256" key="3">
    <source>
        <dbReference type="ARBA" id="ARBA00023172"/>
    </source>
</evidence>
<dbReference type="CDD" id="cd01189">
    <property type="entry name" value="INT_ICEBs1_C_like"/>
    <property type="match status" value="1"/>
</dbReference>
<dbReference type="InterPro" id="IPR002104">
    <property type="entry name" value="Integrase_catalytic"/>
</dbReference>
<dbReference type="PANTHER" id="PTHR30349">
    <property type="entry name" value="PHAGE INTEGRASE-RELATED"/>
    <property type="match status" value="1"/>
</dbReference>
<dbReference type="InterPro" id="IPR011010">
    <property type="entry name" value="DNA_brk_join_enz"/>
</dbReference>
<comment type="similarity">
    <text evidence="1">Belongs to the 'phage' integrase family.</text>
</comment>
<accession>A0A839QJ79</accession>
<dbReference type="GO" id="GO:0015074">
    <property type="term" value="P:DNA integration"/>
    <property type="evidence" value="ECO:0007669"/>
    <property type="project" value="InterPro"/>
</dbReference>
<dbReference type="GO" id="GO:0006310">
    <property type="term" value="P:DNA recombination"/>
    <property type="evidence" value="ECO:0007669"/>
    <property type="project" value="UniProtKB-KW"/>
</dbReference>
<sequence>MATIESYVTQSGKRYMVRYRKPDRTTTKKRGFRTKRDAQDFAATVEVSKQRGEFIDPTAARAIVRDLGPDWLERKRQLKASSFRPLEIAWRLYVEPTWGKRPISSILYSEVQAWVTTLTVGDPKAEPPVKPKSATTVIRAYGVLAAILDDAVKDRRLLANPTRGVDLPRKKKKAHVFLSHEQVRDLADASKYPALVRVLAYCGLRWGEATALRVQDVNMIRRRLGIEQNAVDVAGEIIVGTPKNHKKRSVPFPEFLDAALGEACEGKHREDLVFPGPTGTYLRYTDMREDKMSWFASAVKKSGVPRITPHDLRHTAASFAVSANANVKAVQKMLGHSSAAMTLDVYAELFDDDLDGVAIAMNDAVSRLSVPKTCPKTA</sequence>
<keyword evidence="3" id="KW-0233">DNA recombination</keyword>
<dbReference type="Gene3D" id="1.10.443.10">
    <property type="entry name" value="Intergrase catalytic core"/>
    <property type="match status" value="1"/>
</dbReference>
<keyword evidence="6" id="KW-1185">Reference proteome</keyword>
<dbReference type="GO" id="GO:0003677">
    <property type="term" value="F:DNA binding"/>
    <property type="evidence" value="ECO:0007669"/>
    <property type="project" value="UniProtKB-KW"/>
</dbReference>
<dbReference type="EMBL" id="JACHVS010000001">
    <property type="protein sequence ID" value="MBB2995900.1"/>
    <property type="molecule type" value="Genomic_DNA"/>
</dbReference>
<dbReference type="SUPFAM" id="SSF56349">
    <property type="entry name" value="DNA breaking-rejoining enzymes"/>
    <property type="match status" value="1"/>
</dbReference>
<dbReference type="Gene3D" id="1.10.150.130">
    <property type="match status" value="1"/>
</dbReference>
<dbReference type="AlphaFoldDB" id="A0A839QJ79"/>
<comment type="caution">
    <text evidence="5">The sequence shown here is derived from an EMBL/GenBank/DDBJ whole genome shotgun (WGS) entry which is preliminary data.</text>
</comment>
<organism evidence="5 6">
    <name type="scientific">Paeniglutamicibacter cryotolerans</name>
    <dbReference type="NCBI Taxonomy" id="670079"/>
    <lineage>
        <taxon>Bacteria</taxon>
        <taxon>Bacillati</taxon>
        <taxon>Actinomycetota</taxon>
        <taxon>Actinomycetes</taxon>
        <taxon>Micrococcales</taxon>
        <taxon>Micrococcaceae</taxon>
        <taxon>Paeniglutamicibacter</taxon>
    </lineage>
</organism>
<evidence type="ECO:0000259" key="4">
    <source>
        <dbReference type="PROSITE" id="PS51898"/>
    </source>
</evidence>
<dbReference type="RefSeq" id="WP_183511094.1">
    <property type="nucleotide sequence ID" value="NZ_BAABGK010000042.1"/>
</dbReference>
<evidence type="ECO:0000313" key="5">
    <source>
        <dbReference type="EMBL" id="MBB2995900.1"/>
    </source>
</evidence>
<feature type="domain" description="Tyr recombinase" evidence="4">
    <location>
        <begin position="173"/>
        <end position="359"/>
    </location>
</feature>
<dbReference type="InterPro" id="IPR050090">
    <property type="entry name" value="Tyrosine_recombinase_XerCD"/>
</dbReference>
<dbReference type="Proteomes" id="UP000523000">
    <property type="component" value="Unassembled WGS sequence"/>
</dbReference>
<name>A0A839QJ79_9MICC</name>
<dbReference type="Pfam" id="PF00589">
    <property type="entry name" value="Phage_integrase"/>
    <property type="match status" value="1"/>
</dbReference>
<evidence type="ECO:0000256" key="1">
    <source>
        <dbReference type="ARBA" id="ARBA00008857"/>
    </source>
</evidence>
<protein>
    <submittedName>
        <fullName evidence="5">Integrase</fullName>
    </submittedName>
</protein>
<proteinExistence type="inferred from homology"/>
<dbReference type="PANTHER" id="PTHR30349:SF64">
    <property type="entry name" value="PROPHAGE INTEGRASE INTD-RELATED"/>
    <property type="match status" value="1"/>
</dbReference>
<dbReference type="InterPro" id="IPR013762">
    <property type="entry name" value="Integrase-like_cat_sf"/>
</dbReference>
<evidence type="ECO:0000313" key="6">
    <source>
        <dbReference type="Proteomes" id="UP000523000"/>
    </source>
</evidence>
<gene>
    <name evidence="5" type="ORF">E9229_002091</name>
</gene>
<dbReference type="InterPro" id="IPR010998">
    <property type="entry name" value="Integrase_recombinase_N"/>
</dbReference>
<reference evidence="5 6" key="1">
    <citation type="submission" date="2020-08" db="EMBL/GenBank/DDBJ databases">
        <title>Sequencing the genomes of 1000 actinobacteria strains.</title>
        <authorList>
            <person name="Klenk H.-P."/>
        </authorList>
    </citation>
    <scope>NUCLEOTIDE SEQUENCE [LARGE SCALE GENOMIC DNA]</scope>
    <source>
        <strain evidence="5 6">DSM 22826</strain>
    </source>
</reference>